<dbReference type="GO" id="GO:0000160">
    <property type="term" value="P:phosphorelay signal transduction system"/>
    <property type="evidence" value="ECO:0007669"/>
    <property type="project" value="InterPro"/>
</dbReference>
<keyword evidence="1 5" id="KW-0238">DNA-binding</keyword>
<feature type="domain" description="Response regulatory" evidence="4">
    <location>
        <begin position="1"/>
        <end position="105"/>
    </location>
</feature>
<dbReference type="CDD" id="cd06170">
    <property type="entry name" value="LuxR_C_like"/>
    <property type="match status" value="1"/>
</dbReference>
<accession>A0A2S9K5R2</accession>
<dbReference type="EMBL" id="PVLQ01000027">
    <property type="protein sequence ID" value="PRD65722.1"/>
    <property type="molecule type" value="Genomic_DNA"/>
</dbReference>
<keyword evidence="6" id="KW-1185">Reference proteome</keyword>
<feature type="modified residue" description="4-aspartylphosphate" evidence="2">
    <location>
        <position position="43"/>
    </location>
</feature>
<evidence type="ECO:0000259" key="4">
    <source>
        <dbReference type="PROSITE" id="PS50110"/>
    </source>
</evidence>
<dbReference type="InterPro" id="IPR011006">
    <property type="entry name" value="CheY-like_superfamily"/>
</dbReference>
<evidence type="ECO:0000256" key="2">
    <source>
        <dbReference type="PROSITE-ProRule" id="PRU00169"/>
    </source>
</evidence>
<organism evidence="5 6">
    <name type="scientific">Malikia granosa</name>
    <dbReference type="NCBI Taxonomy" id="263067"/>
    <lineage>
        <taxon>Bacteria</taxon>
        <taxon>Pseudomonadati</taxon>
        <taxon>Pseudomonadota</taxon>
        <taxon>Betaproteobacteria</taxon>
        <taxon>Burkholderiales</taxon>
        <taxon>Comamonadaceae</taxon>
        <taxon>Malikia</taxon>
    </lineage>
</organism>
<keyword evidence="2" id="KW-0597">Phosphoprotein</keyword>
<evidence type="ECO:0000256" key="1">
    <source>
        <dbReference type="ARBA" id="ARBA00023125"/>
    </source>
</evidence>
<dbReference type="PANTHER" id="PTHR43214">
    <property type="entry name" value="TWO-COMPONENT RESPONSE REGULATOR"/>
    <property type="match status" value="1"/>
</dbReference>
<feature type="domain" description="HTH luxR-type" evidence="3">
    <location>
        <begin position="135"/>
        <end position="202"/>
    </location>
</feature>
<dbReference type="GO" id="GO:0006355">
    <property type="term" value="P:regulation of DNA-templated transcription"/>
    <property type="evidence" value="ECO:0007669"/>
    <property type="project" value="InterPro"/>
</dbReference>
<dbReference type="PANTHER" id="PTHR43214:SF38">
    <property type="entry name" value="NITRATE_NITRITE RESPONSE REGULATOR PROTEIN NARL"/>
    <property type="match status" value="1"/>
</dbReference>
<gene>
    <name evidence="5" type="ORF">C6P64_08185</name>
</gene>
<dbReference type="Gene3D" id="3.40.50.2300">
    <property type="match status" value="1"/>
</dbReference>
<dbReference type="PROSITE" id="PS50043">
    <property type="entry name" value="HTH_LUXR_2"/>
    <property type="match status" value="1"/>
</dbReference>
<dbReference type="GO" id="GO:0003677">
    <property type="term" value="F:DNA binding"/>
    <property type="evidence" value="ECO:0007669"/>
    <property type="project" value="UniProtKB-KW"/>
</dbReference>
<evidence type="ECO:0000313" key="6">
    <source>
        <dbReference type="Proteomes" id="UP000238589"/>
    </source>
</evidence>
<protein>
    <submittedName>
        <fullName evidence="5">DNA-binding response regulator</fullName>
    </submittedName>
</protein>
<evidence type="ECO:0000259" key="3">
    <source>
        <dbReference type="PROSITE" id="PS50043"/>
    </source>
</evidence>
<comment type="caution">
    <text evidence="5">The sequence shown here is derived from an EMBL/GenBank/DDBJ whole genome shotgun (WGS) entry which is preliminary data.</text>
</comment>
<dbReference type="AlphaFoldDB" id="A0A2S9K5R2"/>
<name>A0A2S9K5R2_9BURK</name>
<dbReference type="OrthoDB" id="561214at2"/>
<dbReference type="Pfam" id="PF00196">
    <property type="entry name" value="GerE"/>
    <property type="match status" value="1"/>
</dbReference>
<dbReference type="SMART" id="SM00421">
    <property type="entry name" value="HTH_LUXR"/>
    <property type="match status" value="1"/>
</dbReference>
<evidence type="ECO:0000313" key="5">
    <source>
        <dbReference type="EMBL" id="PRD65722.1"/>
    </source>
</evidence>
<dbReference type="InterPro" id="IPR000792">
    <property type="entry name" value="Tscrpt_reg_LuxR_C"/>
</dbReference>
<dbReference type="PROSITE" id="PS50110">
    <property type="entry name" value="RESPONSE_REGULATORY"/>
    <property type="match status" value="1"/>
</dbReference>
<dbReference type="Proteomes" id="UP000238589">
    <property type="component" value="Unassembled WGS sequence"/>
</dbReference>
<reference evidence="5 6" key="1">
    <citation type="submission" date="2018-03" db="EMBL/GenBank/DDBJ databases">
        <title>Comparative genomics illustrates the genes involved in a hyperalkaliphilic mechanisms of Serpentinomonas isolated from highly-alkaline calcium-rich serpentinized springs.</title>
        <authorList>
            <person name="Suzuki S."/>
            <person name="Ishii S."/>
            <person name="Walworth N."/>
            <person name="Bird L."/>
            <person name="Kuenen J.G."/>
            <person name="Nealson K.H."/>
        </authorList>
    </citation>
    <scope>NUCLEOTIDE SEQUENCE [LARGE SCALE GENOMIC DNA]</scope>
    <source>
        <strain evidence="5 6">P1</strain>
    </source>
</reference>
<dbReference type="InterPro" id="IPR039420">
    <property type="entry name" value="WalR-like"/>
</dbReference>
<sequence length="207" mass="22756">MSWGLERLLEGDHGRWSVVGVVESAAEGVLRMEQIAPDVIVFDLDGEEGTESLAHLQAQTAAKILALTSSRDPALQDSAVLVGARGVVGKYEAPVVLLRALEKIHNGEMWIERSATSRIFLELSRHQDGRWRSSRRASVSVLTPKEKLTVEALASDAAAPGKVIAQRLNISEHTLRNHLTSIYRKLSVSNRAELHAYVNRHGLDRLG</sequence>
<dbReference type="InterPro" id="IPR016032">
    <property type="entry name" value="Sig_transdc_resp-reg_C-effctor"/>
</dbReference>
<proteinExistence type="predicted"/>
<dbReference type="InterPro" id="IPR001789">
    <property type="entry name" value="Sig_transdc_resp-reg_receiver"/>
</dbReference>
<dbReference type="SUPFAM" id="SSF52172">
    <property type="entry name" value="CheY-like"/>
    <property type="match status" value="1"/>
</dbReference>
<dbReference type="SUPFAM" id="SSF46894">
    <property type="entry name" value="C-terminal effector domain of the bipartite response regulators"/>
    <property type="match status" value="1"/>
</dbReference>